<evidence type="ECO:0000313" key="1">
    <source>
        <dbReference type="EMBL" id="GBN67533.1"/>
    </source>
</evidence>
<accession>A0A4Y2QVZ7</accession>
<dbReference type="AlphaFoldDB" id="A0A4Y2QVZ7"/>
<reference evidence="1 2" key="1">
    <citation type="journal article" date="2019" name="Sci. Rep.">
        <title>Orb-weaving spider Araneus ventricosus genome elucidates the spidroin gene catalogue.</title>
        <authorList>
            <person name="Kono N."/>
            <person name="Nakamura H."/>
            <person name="Ohtoshi R."/>
            <person name="Moran D.A.P."/>
            <person name="Shinohara A."/>
            <person name="Yoshida Y."/>
            <person name="Fujiwara M."/>
            <person name="Mori M."/>
            <person name="Tomita M."/>
            <person name="Arakawa K."/>
        </authorList>
    </citation>
    <scope>NUCLEOTIDE SEQUENCE [LARGE SCALE GENOMIC DNA]</scope>
</reference>
<sequence length="88" mass="9924">MAAEMSTVWGRILAHHSPFPCVLRLNSDDGRFEAVCFFGEDLRCDLAGLKRLASFGEVRFSDGCEMSTVWVDYPCPPQPISCVLRQQR</sequence>
<dbReference type="EMBL" id="BGPR01014981">
    <property type="protein sequence ID" value="GBN67533.1"/>
    <property type="molecule type" value="Genomic_DNA"/>
</dbReference>
<gene>
    <name evidence="1" type="ORF">AVEN_250492_1</name>
</gene>
<comment type="caution">
    <text evidence="1">The sequence shown here is derived from an EMBL/GenBank/DDBJ whole genome shotgun (WGS) entry which is preliminary data.</text>
</comment>
<name>A0A4Y2QVZ7_ARAVE</name>
<proteinExistence type="predicted"/>
<evidence type="ECO:0000313" key="2">
    <source>
        <dbReference type="Proteomes" id="UP000499080"/>
    </source>
</evidence>
<organism evidence="1 2">
    <name type="scientific">Araneus ventricosus</name>
    <name type="common">Orbweaver spider</name>
    <name type="synonym">Epeira ventricosa</name>
    <dbReference type="NCBI Taxonomy" id="182803"/>
    <lineage>
        <taxon>Eukaryota</taxon>
        <taxon>Metazoa</taxon>
        <taxon>Ecdysozoa</taxon>
        <taxon>Arthropoda</taxon>
        <taxon>Chelicerata</taxon>
        <taxon>Arachnida</taxon>
        <taxon>Araneae</taxon>
        <taxon>Araneomorphae</taxon>
        <taxon>Entelegynae</taxon>
        <taxon>Araneoidea</taxon>
        <taxon>Araneidae</taxon>
        <taxon>Araneus</taxon>
    </lineage>
</organism>
<dbReference type="Proteomes" id="UP000499080">
    <property type="component" value="Unassembled WGS sequence"/>
</dbReference>
<keyword evidence="2" id="KW-1185">Reference proteome</keyword>
<protein>
    <submittedName>
        <fullName evidence="1">Uncharacterized protein</fullName>
    </submittedName>
</protein>